<gene>
    <name evidence="1" type="ORF">P8A18_00880</name>
</gene>
<evidence type="ECO:0000313" key="1">
    <source>
        <dbReference type="EMBL" id="WLQ32078.1"/>
    </source>
</evidence>
<dbReference type="RefSeq" id="WP_306050774.1">
    <property type="nucleotide sequence ID" value="NZ_CP120997.1"/>
</dbReference>
<dbReference type="EMBL" id="CP120997">
    <property type="protein sequence ID" value="WLQ32078.1"/>
    <property type="molecule type" value="Genomic_DNA"/>
</dbReference>
<dbReference type="SUPFAM" id="SSF109854">
    <property type="entry name" value="DinB/YfiT-like putative metalloenzymes"/>
    <property type="match status" value="1"/>
</dbReference>
<sequence length="171" mass="19096">MTWTAPEATRTPGSLVAGERETLTGFLNWFRSTLLQKCAGLTGEQLAERTVPPSNLALLGLVRHMAKVERTWFRQRFAGQELEPMYDPAKGKDADFEDLDPARAAEDYARLVEECRLADEIVAGASLDDTFTHNGEVYSLRLIHVHMISEYARHIGHADLVRERLDGVTGA</sequence>
<protein>
    <submittedName>
        <fullName evidence="1">DinB family protein</fullName>
    </submittedName>
</protein>
<dbReference type="Proteomes" id="UP001239522">
    <property type="component" value="Chromosome"/>
</dbReference>
<dbReference type="InterPro" id="IPR007061">
    <property type="entry name" value="MST-like"/>
</dbReference>
<accession>A0ABY9HC40</accession>
<keyword evidence="2" id="KW-1185">Reference proteome</keyword>
<dbReference type="Gene3D" id="1.20.120.450">
    <property type="entry name" value="dinb family like domain"/>
    <property type="match status" value="1"/>
</dbReference>
<reference evidence="1 2" key="1">
    <citation type="submission" date="2023-03" db="EMBL/GenBank/DDBJ databases">
        <title>Isolation and description of six Streptomyces strains from soil environments, able to metabolize different microbial glucans.</title>
        <authorList>
            <person name="Widen T."/>
            <person name="Larsbrink J."/>
        </authorList>
    </citation>
    <scope>NUCLEOTIDE SEQUENCE [LARGE SCALE GENOMIC DNA]</scope>
    <source>
        <strain evidence="1 2">Mut1</strain>
    </source>
</reference>
<dbReference type="InterPro" id="IPR034660">
    <property type="entry name" value="DinB/YfiT-like"/>
</dbReference>
<organism evidence="1 2">
    <name type="scientific">Streptomyces castrisilvae</name>
    <dbReference type="NCBI Taxonomy" id="3033811"/>
    <lineage>
        <taxon>Bacteria</taxon>
        <taxon>Bacillati</taxon>
        <taxon>Actinomycetota</taxon>
        <taxon>Actinomycetes</taxon>
        <taxon>Kitasatosporales</taxon>
        <taxon>Streptomycetaceae</taxon>
        <taxon>Streptomyces</taxon>
    </lineage>
</organism>
<name>A0ABY9HC40_9ACTN</name>
<dbReference type="Pfam" id="PF04978">
    <property type="entry name" value="MST"/>
    <property type="match status" value="1"/>
</dbReference>
<evidence type="ECO:0000313" key="2">
    <source>
        <dbReference type="Proteomes" id="UP001239522"/>
    </source>
</evidence>
<proteinExistence type="predicted"/>